<dbReference type="Gene3D" id="3.30.450.20">
    <property type="entry name" value="PAS domain"/>
    <property type="match status" value="1"/>
</dbReference>
<dbReference type="PATRIC" id="fig|1121335.3.peg.2603"/>
<dbReference type="Proteomes" id="UP000011220">
    <property type="component" value="Chromosome"/>
</dbReference>
<dbReference type="PROSITE" id="PS50113">
    <property type="entry name" value="PAC"/>
    <property type="match status" value="1"/>
</dbReference>
<dbReference type="STRING" id="1121335.Cst_c25970"/>
<name>L7VRY9_THES1</name>
<dbReference type="SUPFAM" id="SSF81606">
    <property type="entry name" value="PP2C-like"/>
    <property type="match status" value="1"/>
</dbReference>
<dbReference type="Gene3D" id="3.60.40.10">
    <property type="entry name" value="PPM-type phosphatase domain"/>
    <property type="match status" value="1"/>
</dbReference>
<dbReference type="PANTHER" id="PTHR43156">
    <property type="entry name" value="STAGE II SPORULATION PROTEIN E-RELATED"/>
    <property type="match status" value="1"/>
</dbReference>
<reference evidence="3 4" key="1">
    <citation type="journal article" date="2013" name="Genome Announc.">
        <title>Complete genome sequence of Clostridium stercorarium subsp. stercorarium strain DSM 8532, a thermophilic degrader of plant cell wall fibers.</title>
        <authorList>
            <person name="Poehlein A."/>
            <person name="Zverlov V.V."/>
            <person name="Daniel R."/>
            <person name="Schwarz W.H."/>
            <person name="Liebl W."/>
        </authorList>
    </citation>
    <scope>NUCLEOTIDE SEQUENCE [LARGE SCALE GENOMIC DNA]</scope>
    <source>
        <strain evidence="4">ATCC 35414 / DSM 8532 / NCIMB 11754</strain>
    </source>
</reference>
<dbReference type="RefSeq" id="WP_015360223.1">
    <property type="nucleotide sequence ID" value="NC_020134.1"/>
</dbReference>
<dbReference type="InterPro" id="IPR036457">
    <property type="entry name" value="PPM-type-like_dom_sf"/>
</dbReference>
<evidence type="ECO:0000256" key="1">
    <source>
        <dbReference type="ARBA" id="ARBA00022801"/>
    </source>
</evidence>
<evidence type="ECO:0000313" key="3">
    <source>
        <dbReference type="EMBL" id="AGC69547.1"/>
    </source>
</evidence>
<organism evidence="3 4">
    <name type="scientific">Thermoclostridium stercorarium (strain ATCC 35414 / DSM 8532 / NCIMB 11754)</name>
    <name type="common">Clostridium stercorarium</name>
    <dbReference type="NCBI Taxonomy" id="1121335"/>
    <lineage>
        <taxon>Bacteria</taxon>
        <taxon>Bacillati</taxon>
        <taxon>Bacillota</taxon>
        <taxon>Clostridia</taxon>
        <taxon>Eubacteriales</taxon>
        <taxon>Oscillospiraceae</taxon>
        <taxon>Thermoclostridium</taxon>
    </lineage>
</organism>
<dbReference type="Pfam" id="PF07228">
    <property type="entry name" value="SpoIIE"/>
    <property type="match status" value="1"/>
</dbReference>
<dbReference type="InterPro" id="IPR001932">
    <property type="entry name" value="PPM-type_phosphatase-like_dom"/>
</dbReference>
<dbReference type="GO" id="GO:0016791">
    <property type="term" value="F:phosphatase activity"/>
    <property type="evidence" value="ECO:0007669"/>
    <property type="project" value="TreeGrafter"/>
</dbReference>
<dbReference type="InterPro" id="IPR035965">
    <property type="entry name" value="PAS-like_dom_sf"/>
</dbReference>
<dbReference type="InterPro" id="IPR000014">
    <property type="entry name" value="PAS"/>
</dbReference>
<dbReference type="KEGG" id="css:Cst_c25970"/>
<dbReference type="KEGG" id="csd:Clst_2485"/>
<proteinExistence type="predicted"/>
<evidence type="ECO:0000313" key="4">
    <source>
        <dbReference type="Proteomes" id="UP000011220"/>
    </source>
</evidence>
<sequence length="379" mass="43339">MFSPYFSSGNSSFKFILDILDGMDDWVRVVDRSNSVIFINRSMERDLGIRDLAGKKCYEIMGCGDPCDNCITDKAVFEGKSCKKIEVFNNRIFSVMSSPIIADDGNVYYAVEVLRDITKEKEMERELIRQNQKLQHDLEMARKLQMQLLPRKNVKIPGLDFAYLYQPCDDLSGDMVNIFQVDRDRVGIYIADVSGHGVSASMLTIFIISTLNQKTRSPSRALYRLFRQYNLGDFDKDSYITIFYGIYNTRTRVLTYSNAGHNCAPVIIGRNGVKKLYMPAIPISNWVDDPKYYDATIQLDTGDRLFLYTDGVADQWLEEPGKITSDGFIMETLSEKNSDLQAILNKIYDYVHTRLENIGVRQKDDITMALMQPVQSKGC</sequence>
<dbReference type="InterPro" id="IPR052016">
    <property type="entry name" value="Bact_Sigma-Reg"/>
</dbReference>
<dbReference type="SUPFAM" id="SSF55785">
    <property type="entry name" value="PYP-like sensor domain (PAS domain)"/>
    <property type="match status" value="1"/>
</dbReference>
<evidence type="ECO:0000259" key="2">
    <source>
        <dbReference type="PROSITE" id="PS50113"/>
    </source>
</evidence>
<dbReference type="SMART" id="SM00331">
    <property type="entry name" value="PP2C_SIG"/>
    <property type="match status" value="1"/>
</dbReference>
<dbReference type="EMBL" id="CP004044">
    <property type="protein sequence ID" value="AGC69547.1"/>
    <property type="molecule type" value="Genomic_DNA"/>
</dbReference>
<dbReference type="Pfam" id="PF13426">
    <property type="entry name" value="PAS_9"/>
    <property type="match status" value="1"/>
</dbReference>
<dbReference type="InterPro" id="IPR000700">
    <property type="entry name" value="PAS-assoc_C"/>
</dbReference>
<keyword evidence="1" id="KW-0378">Hydrolase</keyword>
<dbReference type="eggNOG" id="COG2208">
    <property type="taxonomic scope" value="Bacteria"/>
</dbReference>
<gene>
    <name evidence="3" type="ordered locus">Cst_c25970</name>
</gene>
<dbReference type="AlphaFoldDB" id="L7VRY9"/>
<dbReference type="PANTHER" id="PTHR43156:SF2">
    <property type="entry name" value="STAGE II SPORULATION PROTEIN E"/>
    <property type="match status" value="1"/>
</dbReference>
<keyword evidence="4" id="KW-1185">Reference proteome</keyword>
<accession>L7VRY9</accession>
<feature type="domain" description="PAC" evidence="2">
    <location>
        <begin position="78"/>
        <end position="129"/>
    </location>
</feature>
<protein>
    <submittedName>
        <fullName evidence="3">Putative phosphatase</fullName>
    </submittedName>
</protein>